<evidence type="ECO:0000313" key="2">
    <source>
        <dbReference type="Proteomes" id="UP000019143"/>
    </source>
</evidence>
<comment type="caution">
    <text evidence="1">The sequence shown here is derived from an EMBL/GenBank/DDBJ whole genome shotgun (WGS) entry which is preliminary data.</text>
</comment>
<name>W4S6G5_9XANT</name>
<protein>
    <submittedName>
        <fullName evidence="1">Uncharacterized protein</fullName>
    </submittedName>
</protein>
<organism evidence="1 2">
    <name type="scientific">Xanthomonas arboricola pv. pruni str. MAFF 311562</name>
    <dbReference type="NCBI Taxonomy" id="1414836"/>
    <lineage>
        <taxon>Bacteria</taxon>
        <taxon>Pseudomonadati</taxon>
        <taxon>Pseudomonadota</taxon>
        <taxon>Gammaproteobacteria</taxon>
        <taxon>Lysobacterales</taxon>
        <taxon>Lysobacteraceae</taxon>
        <taxon>Xanthomonas</taxon>
    </lineage>
</organism>
<proteinExistence type="predicted"/>
<reference evidence="1 2" key="1">
    <citation type="submission" date="2014-01" db="EMBL/GenBank/DDBJ databases">
        <title>Genome sequence and analysis of Xanthomonas arboricola pv. pruni.</title>
        <authorList>
            <person name="Fujikawa T."/>
            <person name="Nakazono-Nagaoka E."/>
        </authorList>
    </citation>
    <scope>NUCLEOTIDE SEQUENCE [LARGE SCALE GENOMIC DNA]</scope>
    <source>
        <strain evidence="2">MAFF 311562</strain>
    </source>
</reference>
<sequence length="84" mass="9616">MIARLNGWNEHWAGIRGALERDSGVPLDWTVRPWLFVPEAQAGRLRASIAGLGNLPSPRVMFLEDVVPWRYRSWDRGVYKDVSP</sequence>
<dbReference type="Proteomes" id="UP000019143">
    <property type="component" value="Unassembled WGS sequence"/>
</dbReference>
<dbReference type="AlphaFoldDB" id="W4S6G5"/>
<dbReference type="EMBL" id="BAVB01000304">
    <property type="protein sequence ID" value="GAE51544.1"/>
    <property type="molecule type" value="Genomic_DNA"/>
</dbReference>
<accession>W4S6G5</accession>
<evidence type="ECO:0000313" key="1">
    <source>
        <dbReference type="EMBL" id="GAE51544.1"/>
    </source>
</evidence>
<gene>
    <name evidence="1" type="ORF">XPU_3076</name>
</gene>